<evidence type="ECO:0000313" key="4">
    <source>
        <dbReference type="Proteomes" id="UP001474421"/>
    </source>
</evidence>
<comment type="caution">
    <text evidence="3">The sequence shown here is derived from an EMBL/GenBank/DDBJ whole genome shotgun (WGS) entry which is preliminary data.</text>
</comment>
<feature type="domain" description="Integrase zinc-binding" evidence="2">
    <location>
        <begin position="85"/>
        <end position="144"/>
    </location>
</feature>
<dbReference type="Proteomes" id="UP001474421">
    <property type="component" value="Unassembled WGS sequence"/>
</dbReference>
<organism evidence="3 4">
    <name type="scientific">Crotalus adamanteus</name>
    <name type="common">Eastern diamondback rattlesnake</name>
    <dbReference type="NCBI Taxonomy" id="8729"/>
    <lineage>
        <taxon>Eukaryota</taxon>
        <taxon>Metazoa</taxon>
        <taxon>Chordata</taxon>
        <taxon>Craniata</taxon>
        <taxon>Vertebrata</taxon>
        <taxon>Euteleostomi</taxon>
        <taxon>Lepidosauria</taxon>
        <taxon>Squamata</taxon>
        <taxon>Bifurcata</taxon>
        <taxon>Unidentata</taxon>
        <taxon>Episquamata</taxon>
        <taxon>Toxicofera</taxon>
        <taxon>Serpentes</taxon>
        <taxon>Colubroidea</taxon>
        <taxon>Viperidae</taxon>
        <taxon>Crotalinae</taxon>
        <taxon>Crotalus</taxon>
    </lineage>
</organism>
<protein>
    <recommendedName>
        <fullName evidence="1">Gypsy retrotransposon integrase-like protein 1</fullName>
    </recommendedName>
</protein>
<accession>A0AAW1B1R2</accession>
<sequence>MPGGKNFLADALSHLPQYYSDREEVVQAIIPPCTHRVAHMTAGRSADVTLPELRDAVTGDKWLQEHPGLLTQREGLAWKGDKLYVPEGLRQTVLQRCHDAKQAGHFGFLKILHLVRRQFWWPRMKLEVETYVKNCHICATAKPRVGKPMGLLQKVANPV</sequence>
<evidence type="ECO:0000313" key="3">
    <source>
        <dbReference type="EMBL" id="KAK9395755.1"/>
    </source>
</evidence>
<evidence type="ECO:0000259" key="2">
    <source>
        <dbReference type="Pfam" id="PF17921"/>
    </source>
</evidence>
<dbReference type="EMBL" id="JAOTOJ010000009">
    <property type="protein sequence ID" value="KAK9395755.1"/>
    <property type="molecule type" value="Genomic_DNA"/>
</dbReference>
<dbReference type="PANTHER" id="PTHR37984:SF15">
    <property type="entry name" value="INTEGRASE CATALYTIC DOMAIN-CONTAINING PROTEIN"/>
    <property type="match status" value="1"/>
</dbReference>
<gene>
    <name evidence="3" type="ORF">NXF25_019116</name>
</gene>
<dbReference type="Gene3D" id="1.10.340.70">
    <property type="match status" value="1"/>
</dbReference>
<dbReference type="FunFam" id="1.10.340.70:FF:000001">
    <property type="entry name" value="Retrovirus-related Pol polyprotein from transposon gypsy-like Protein"/>
    <property type="match status" value="1"/>
</dbReference>
<evidence type="ECO:0000256" key="1">
    <source>
        <dbReference type="ARBA" id="ARBA00039658"/>
    </source>
</evidence>
<reference evidence="3 4" key="1">
    <citation type="journal article" date="2024" name="Proc. Natl. Acad. Sci. U.S.A.">
        <title>The genetic regulatory architecture and epigenomic basis for age-related changes in rattlesnake venom.</title>
        <authorList>
            <person name="Hogan M.P."/>
            <person name="Holding M.L."/>
            <person name="Nystrom G.S."/>
            <person name="Colston T.J."/>
            <person name="Bartlett D.A."/>
            <person name="Mason A.J."/>
            <person name="Ellsworth S.A."/>
            <person name="Rautsaw R.M."/>
            <person name="Lawrence K.C."/>
            <person name="Strickland J.L."/>
            <person name="He B."/>
            <person name="Fraser P."/>
            <person name="Margres M.J."/>
            <person name="Gilbert D.M."/>
            <person name="Gibbs H.L."/>
            <person name="Parkinson C.L."/>
            <person name="Rokyta D.R."/>
        </authorList>
    </citation>
    <scope>NUCLEOTIDE SEQUENCE [LARGE SCALE GENOMIC DNA]</scope>
    <source>
        <strain evidence="3">DRR0105</strain>
    </source>
</reference>
<dbReference type="PANTHER" id="PTHR37984">
    <property type="entry name" value="PROTEIN CBG26694"/>
    <property type="match status" value="1"/>
</dbReference>
<keyword evidence="4" id="KW-1185">Reference proteome</keyword>
<dbReference type="InterPro" id="IPR050951">
    <property type="entry name" value="Retrovirus_Pol_polyprotein"/>
</dbReference>
<dbReference type="InterPro" id="IPR041588">
    <property type="entry name" value="Integrase_H2C2"/>
</dbReference>
<proteinExistence type="predicted"/>
<dbReference type="AlphaFoldDB" id="A0AAW1B1R2"/>
<name>A0AAW1B1R2_CROAD</name>
<dbReference type="Pfam" id="PF17921">
    <property type="entry name" value="Integrase_H2C2"/>
    <property type="match status" value="1"/>
</dbReference>